<name>A0A1I1ZC97_9BACT</name>
<keyword evidence="3" id="KW-1185">Reference proteome</keyword>
<evidence type="ECO:0000313" key="3">
    <source>
        <dbReference type="Proteomes" id="UP000198598"/>
    </source>
</evidence>
<reference evidence="2 3" key="1">
    <citation type="submission" date="2016-10" db="EMBL/GenBank/DDBJ databases">
        <authorList>
            <person name="de Groot N.N."/>
        </authorList>
    </citation>
    <scope>NUCLEOTIDE SEQUENCE [LARGE SCALE GENOMIC DNA]</scope>
    <source>
        <strain evidence="2 3">DSM 26130</strain>
    </source>
</reference>
<keyword evidence="1" id="KW-1133">Transmembrane helix</keyword>
<evidence type="ECO:0000256" key="1">
    <source>
        <dbReference type="SAM" id="Phobius"/>
    </source>
</evidence>
<organism evidence="2 3">
    <name type="scientific">Spirosoma endophyticum</name>
    <dbReference type="NCBI Taxonomy" id="662367"/>
    <lineage>
        <taxon>Bacteria</taxon>
        <taxon>Pseudomonadati</taxon>
        <taxon>Bacteroidota</taxon>
        <taxon>Cytophagia</taxon>
        <taxon>Cytophagales</taxon>
        <taxon>Cytophagaceae</taxon>
        <taxon>Spirosoma</taxon>
    </lineage>
</organism>
<sequence>MNAYPPKPTSKDLPSFTLFYDQYAPKLWSLIVLANLSTTRSEDILINTMIIAWQQPDSRWPAKKHVLTWLIGLAYTVGLPTAGLLTRIKAKV</sequence>
<protein>
    <submittedName>
        <fullName evidence="2">Uncharacterized protein</fullName>
    </submittedName>
</protein>
<proteinExistence type="predicted"/>
<evidence type="ECO:0000313" key="2">
    <source>
        <dbReference type="EMBL" id="SFE28948.1"/>
    </source>
</evidence>
<dbReference type="Gene3D" id="1.10.1740.10">
    <property type="match status" value="1"/>
</dbReference>
<keyword evidence="1" id="KW-0812">Transmembrane</keyword>
<dbReference type="AlphaFoldDB" id="A0A1I1ZC97"/>
<gene>
    <name evidence="2" type="ORF">SAMN05216167_11269</name>
</gene>
<feature type="transmembrane region" description="Helical" evidence="1">
    <location>
        <begin position="66"/>
        <end position="86"/>
    </location>
</feature>
<dbReference type="EMBL" id="FOLQ01000012">
    <property type="protein sequence ID" value="SFE28948.1"/>
    <property type="molecule type" value="Genomic_DNA"/>
</dbReference>
<dbReference type="SUPFAM" id="SSF88946">
    <property type="entry name" value="Sigma2 domain of RNA polymerase sigma factors"/>
    <property type="match status" value="1"/>
</dbReference>
<dbReference type="GO" id="GO:0006352">
    <property type="term" value="P:DNA-templated transcription initiation"/>
    <property type="evidence" value="ECO:0007669"/>
    <property type="project" value="InterPro"/>
</dbReference>
<accession>A0A1I1ZC97</accession>
<dbReference type="STRING" id="662367.SAMN05216167_11269"/>
<keyword evidence="1" id="KW-0472">Membrane</keyword>
<dbReference type="InterPro" id="IPR013325">
    <property type="entry name" value="RNA_pol_sigma_r2"/>
</dbReference>
<dbReference type="Proteomes" id="UP000198598">
    <property type="component" value="Unassembled WGS sequence"/>
</dbReference>
<dbReference type="GO" id="GO:0003700">
    <property type="term" value="F:DNA-binding transcription factor activity"/>
    <property type="evidence" value="ECO:0007669"/>
    <property type="project" value="InterPro"/>
</dbReference>